<dbReference type="NCBIfam" id="NF007144">
    <property type="entry name" value="PRK09585.2-3"/>
    <property type="match status" value="1"/>
</dbReference>
<keyword evidence="1" id="KW-0418">Kinase</keyword>
<dbReference type="GO" id="GO:0009254">
    <property type="term" value="P:peptidoglycan turnover"/>
    <property type="evidence" value="ECO:0007669"/>
    <property type="project" value="InterPro"/>
</dbReference>
<keyword evidence="2" id="KW-1185">Reference proteome</keyword>
<gene>
    <name evidence="1" type="ORF">ML462_12080</name>
</gene>
<dbReference type="Proteomes" id="UP001139226">
    <property type="component" value="Unassembled WGS sequence"/>
</dbReference>
<evidence type="ECO:0000313" key="2">
    <source>
        <dbReference type="Proteomes" id="UP001139226"/>
    </source>
</evidence>
<accession>A0A9X1V4V4</accession>
<protein>
    <submittedName>
        <fullName evidence="1">Anhydro-N-acetylmuramic acid kinase</fullName>
        <ecNumber evidence="1">2.7.1.170</ecNumber>
    </submittedName>
</protein>
<dbReference type="RefSeq" id="WP_240714084.1">
    <property type="nucleotide sequence ID" value="NZ_JAKVTV010000004.1"/>
</dbReference>
<dbReference type="Gene3D" id="3.30.420.40">
    <property type="match status" value="2"/>
</dbReference>
<dbReference type="InterPro" id="IPR043129">
    <property type="entry name" value="ATPase_NBD"/>
</dbReference>
<dbReference type="GO" id="GO:0005524">
    <property type="term" value="F:ATP binding"/>
    <property type="evidence" value="ECO:0007669"/>
    <property type="project" value="InterPro"/>
</dbReference>
<dbReference type="AlphaFoldDB" id="A0A9X1V4V4"/>
<reference evidence="1" key="1">
    <citation type="submission" date="2022-03" db="EMBL/GenBank/DDBJ databases">
        <title>Gramella crocea sp. nov., isolated from activated sludge of a seafood processing plant.</title>
        <authorList>
            <person name="Zhang X."/>
        </authorList>
    </citation>
    <scope>NUCLEOTIDE SEQUENCE</scope>
    <source>
        <strain evidence="1">YJ019</strain>
    </source>
</reference>
<organism evidence="1 2">
    <name type="scientific">Christiangramia lutea</name>
    <dbReference type="NCBI Taxonomy" id="1607951"/>
    <lineage>
        <taxon>Bacteria</taxon>
        <taxon>Pseudomonadati</taxon>
        <taxon>Bacteroidota</taxon>
        <taxon>Flavobacteriia</taxon>
        <taxon>Flavobacteriales</taxon>
        <taxon>Flavobacteriaceae</taxon>
        <taxon>Christiangramia</taxon>
    </lineage>
</organism>
<dbReference type="SUPFAM" id="SSF53067">
    <property type="entry name" value="Actin-like ATPase domain"/>
    <property type="match status" value="1"/>
</dbReference>
<name>A0A9X1V4V4_9FLAO</name>
<dbReference type="InterPro" id="IPR005338">
    <property type="entry name" value="Anhydro_N_Ac-Mur_kinase"/>
</dbReference>
<dbReference type="GO" id="GO:0006040">
    <property type="term" value="P:amino sugar metabolic process"/>
    <property type="evidence" value="ECO:0007669"/>
    <property type="project" value="InterPro"/>
</dbReference>
<dbReference type="EMBL" id="JAKVTV010000004">
    <property type="protein sequence ID" value="MCH4823910.1"/>
    <property type="molecule type" value="Genomic_DNA"/>
</dbReference>
<dbReference type="Pfam" id="PF03702">
    <property type="entry name" value="AnmK"/>
    <property type="match status" value="1"/>
</dbReference>
<dbReference type="GO" id="GO:0016301">
    <property type="term" value="F:kinase activity"/>
    <property type="evidence" value="ECO:0007669"/>
    <property type="project" value="UniProtKB-KW"/>
</dbReference>
<keyword evidence="1" id="KW-0808">Transferase</keyword>
<dbReference type="GO" id="GO:0016773">
    <property type="term" value="F:phosphotransferase activity, alcohol group as acceptor"/>
    <property type="evidence" value="ECO:0007669"/>
    <property type="project" value="InterPro"/>
</dbReference>
<evidence type="ECO:0000313" key="1">
    <source>
        <dbReference type="EMBL" id="MCH4823910.1"/>
    </source>
</evidence>
<proteinExistence type="predicted"/>
<comment type="caution">
    <text evidence="1">The sequence shown here is derived from an EMBL/GenBank/DDBJ whole genome shotgun (WGS) entry which is preliminary data.</text>
</comment>
<dbReference type="PANTHER" id="PTHR30605">
    <property type="entry name" value="ANHYDRO-N-ACETYLMURAMIC ACID KINASE"/>
    <property type="match status" value="1"/>
</dbReference>
<sequence length="354" mass="39344">MEKTEYRVVGVMSGTSLDGIDLVFVELDFEKDVEFSIIASETYPYSSDWRTSLNDAINLEAIELNKLDNDYTDYLSEVILDFIQKNDIDLLDAVCSHGHTIKHRPEKGITLQIGNLPKLAKTLNIPVVCDFRVQDVELGGQGAPLVPIGDRLLFGDYKYCINLGGFANVSMESGSGRVAFDISPVNTVFNHYMRKLGKEYDKDGKLARSGEVNVEMLQELNSLKFYKKEPPRSLGIEWVNSLILPLIDSCELEIKDILRTFVEHVAIQIASCLDNESSSGVLVTGGGAFNGFLIERIKAHSACDFIIPEKKLIDFKEALIFALLGVLKLRDEVNVLSSVTGAKIDHSSGRIYEP</sequence>
<dbReference type="EC" id="2.7.1.170" evidence="1"/>
<dbReference type="PANTHER" id="PTHR30605:SF0">
    <property type="entry name" value="ANHYDRO-N-ACETYLMURAMIC ACID KINASE"/>
    <property type="match status" value="1"/>
</dbReference>